<evidence type="ECO:0000313" key="7">
    <source>
        <dbReference type="Proteomes" id="UP000603234"/>
    </source>
</evidence>
<evidence type="ECO:0000256" key="2">
    <source>
        <dbReference type="ARBA" id="ARBA00022741"/>
    </source>
</evidence>
<gene>
    <name evidence="6" type="ORF">GH808_11750</name>
</gene>
<dbReference type="Gene3D" id="3.30.450.90">
    <property type="match status" value="1"/>
</dbReference>
<feature type="domain" description="Bacterial type II secretion system protein E" evidence="4">
    <location>
        <begin position="163"/>
        <end position="539"/>
    </location>
</feature>
<dbReference type="SUPFAM" id="SSF160246">
    <property type="entry name" value="EspE N-terminal domain-like"/>
    <property type="match status" value="1"/>
</dbReference>
<dbReference type="Gene3D" id="3.40.50.300">
    <property type="entry name" value="P-loop containing nucleotide triphosphate hydrolases"/>
    <property type="match status" value="1"/>
</dbReference>
<protein>
    <submittedName>
        <fullName evidence="6">Type II secretion system protein GspE</fullName>
    </submittedName>
</protein>
<name>A0ABR6WWU1_9FIRM</name>
<sequence>MKENKIVLEMLLKNKEITRQDIVDRIKAAQQSGNSVLELLLKDRVISDETLLLTFHNEWGFDVYDPQKDRMDSNSLAFFTKEQAQEYLVFPLKQPDEAHLIILMADPTDEEAIRGLQQITKKRLKILVAEKECIQRLIRRYYHKISNEENTAAGWHQDDGESEEPSIISLANEIIEEGVSLGASDIHIEAFAKKIQIRLRIDGLLQPMKLLEEKTWQGLISRLKILGGCDIAEHRFPQDGAFTTTVEGRQIDVRLSTIPTIHGEKIVLRLLDQRKFLMKIEELGFSTDQKNLLKEIMRSPHGLILASGPTGSGKTTTLYSLLNEINSRTHNIITIEDPVEFQMEDVNQIQVNEKTGLNFAMGLRSILRQDPNVIMVGEIRDEETASMATRAAITGHLVLSTIHTNNAIASITRLMDMQVPLYLLSSALRGIISQKLVKRLCPNCRKEGWATQEEKNLLGLPDEAVKLYYPQGCPFCHDTGYRGRLAVQEVVKITRSIRESIDQGKDYDTIRSIAMDEGLVPIEESLKQYILNGSTSLDEGLEILAFENDWHH</sequence>
<comment type="caution">
    <text evidence="6">The sequence shown here is derived from an EMBL/GenBank/DDBJ whole genome shotgun (WGS) entry which is preliminary data.</text>
</comment>
<dbReference type="SUPFAM" id="SSF52540">
    <property type="entry name" value="P-loop containing nucleoside triphosphate hydrolases"/>
    <property type="match status" value="1"/>
</dbReference>
<evidence type="ECO:0000256" key="1">
    <source>
        <dbReference type="ARBA" id="ARBA00006611"/>
    </source>
</evidence>
<dbReference type="InterPro" id="IPR001482">
    <property type="entry name" value="T2SS/T4SS_dom"/>
</dbReference>
<feature type="domain" description="Type II secretion system protein GspE N-terminal" evidence="5">
    <location>
        <begin position="61"/>
        <end position="144"/>
    </location>
</feature>
<accession>A0ABR6WWU1</accession>
<dbReference type="Proteomes" id="UP000603234">
    <property type="component" value="Unassembled WGS sequence"/>
</dbReference>
<keyword evidence="7" id="KW-1185">Reference proteome</keyword>
<evidence type="ECO:0000313" key="6">
    <source>
        <dbReference type="EMBL" id="MBC3805099.1"/>
    </source>
</evidence>
<dbReference type="PANTHER" id="PTHR30258">
    <property type="entry name" value="TYPE II SECRETION SYSTEM PROTEIN GSPE-RELATED"/>
    <property type="match status" value="1"/>
</dbReference>
<dbReference type="InterPro" id="IPR007831">
    <property type="entry name" value="T2SS_GspE_N"/>
</dbReference>
<dbReference type="RefSeq" id="WP_186842984.1">
    <property type="nucleotide sequence ID" value="NZ_WJBC01000019.1"/>
</dbReference>
<evidence type="ECO:0000256" key="3">
    <source>
        <dbReference type="ARBA" id="ARBA00022840"/>
    </source>
</evidence>
<comment type="similarity">
    <text evidence="1">Belongs to the GSP E family.</text>
</comment>
<dbReference type="InterPro" id="IPR027417">
    <property type="entry name" value="P-loop_NTPase"/>
</dbReference>
<proteinExistence type="inferred from homology"/>
<dbReference type="InterPro" id="IPR037257">
    <property type="entry name" value="T2SS_E_N_sf"/>
</dbReference>
<evidence type="ECO:0000259" key="4">
    <source>
        <dbReference type="Pfam" id="PF00437"/>
    </source>
</evidence>
<dbReference type="Pfam" id="PF00437">
    <property type="entry name" value="T2SSE"/>
    <property type="match status" value="1"/>
</dbReference>
<evidence type="ECO:0000259" key="5">
    <source>
        <dbReference type="Pfam" id="PF05157"/>
    </source>
</evidence>
<dbReference type="PANTHER" id="PTHR30258:SF2">
    <property type="entry name" value="COMG OPERON PROTEIN 1"/>
    <property type="match status" value="1"/>
</dbReference>
<dbReference type="Gene3D" id="3.30.300.160">
    <property type="entry name" value="Type II secretion system, protein E, N-terminal domain"/>
    <property type="match status" value="1"/>
</dbReference>
<reference evidence="6 7" key="1">
    <citation type="journal article" date="2020" name="mSystems">
        <title>Defining Genomic and Predicted Metabolic Features of the Acetobacterium Genus.</title>
        <authorList>
            <person name="Ross D.E."/>
            <person name="Marshall C.W."/>
            <person name="Gulliver D."/>
            <person name="May H.D."/>
            <person name="Norman R.S."/>
        </authorList>
    </citation>
    <scope>NUCLEOTIDE SEQUENCE [LARGE SCALE GENOMIC DNA]</scope>
    <source>
        <strain evidence="6 7">DSM 8238</strain>
    </source>
</reference>
<keyword evidence="2" id="KW-0547">Nucleotide-binding</keyword>
<dbReference type="EMBL" id="WJBC01000019">
    <property type="protein sequence ID" value="MBC3805099.1"/>
    <property type="molecule type" value="Genomic_DNA"/>
</dbReference>
<dbReference type="CDD" id="cd01129">
    <property type="entry name" value="PulE-GspE-like"/>
    <property type="match status" value="1"/>
</dbReference>
<dbReference type="Pfam" id="PF05157">
    <property type="entry name" value="MshEN"/>
    <property type="match status" value="1"/>
</dbReference>
<keyword evidence="3" id="KW-0067">ATP-binding</keyword>
<organism evidence="6 7">
    <name type="scientific">Acetobacterium fimetarium</name>
    <dbReference type="NCBI Taxonomy" id="52691"/>
    <lineage>
        <taxon>Bacteria</taxon>
        <taxon>Bacillati</taxon>
        <taxon>Bacillota</taxon>
        <taxon>Clostridia</taxon>
        <taxon>Eubacteriales</taxon>
        <taxon>Eubacteriaceae</taxon>
        <taxon>Acetobacterium</taxon>
    </lineage>
</organism>